<organismHost>
    <name type="scientific">Phacochoerus aethiopicus</name>
    <name type="common">Warthog</name>
    <dbReference type="NCBI Taxonomy" id="85517"/>
</organismHost>
<dbReference type="Proteomes" id="UP000594902">
    <property type="component" value="Segment"/>
</dbReference>
<accession>A0A3Q9CZD8</accession>
<evidence type="ECO:0000313" key="12">
    <source>
        <dbReference type="Proteomes" id="UP000141072"/>
    </source>
</evidence>
<sequence>MSLWPPQKKVFTVGFITGGVTPVMVNFVWPAAQPQKKINYNRKKKYFRPRRFKK</sequence>
<dbReference type="EMBL" id="MH910495">
    <property type="protein sequence ID" value="AZP54118.1"/>
    <property type="molecule type" value="Genomic_DNA"/>
</dbReference>
<reference evidence="5 12" key="1">
    <citation type="journal article" date="2011" name="Emerg. Infect. Dis.">
        <title>Genomic analysis of highly virulent Georgia 2007/1 isolate of African swine fever virus.</title>
        <authorList>
            <person name="Chapman D.A."/>
            <person name="Darby A.C."/>
            <person name="Da Silva M."/>
            <person name="Upton C."/>
            <person name="Radford A.D."/>
            <person name="Dixon L.K."/>
        </authorList>
    </citation>
    <scope>NUCLEOTIDE SEQUENCE [LARGE SCALE GENOMIC DNA]</scope>
    <source>
        <strain evidence="5">ASFV Georgia 2007/1</strain>
    </source>
</reference>
<reference evidence="10" key="9">
    <citation type="journal article" date="2021" name="Pathogens">
        <title>Comparative Analysis of Full Genome Sequences of African Swine Fever Virus Isolates Taken from Wild Boars in Russia in 2019.</title>
        <authorList>
            <person name="Mazloum A."/>
            <person name="van Schalkwyk A."/>
            <person name="Shotin A."/>
            <person name="Igolkin A."/>
            <person name="Shevchenko I."/>
            <person name="Gruzdev K.N."/>
            <person name="Vlasova N."/>
        </authorList>
    </citation>
    <scope>NUCLEOTIDE SEQUENCE</scope>
    <source>
        <strain evidence="10">ASFV/Ulyanovsk 19/WB-5699</strain>
    </source>
</reference>
<evidence type="ECO:0000313" key="11">
    <source>
        <dbReference type="EMBL" id="VVW94336.1"/>
    </source>
</evidence>
<reference evidence="7" key="4">
    <citation type="submission" date="2019-05" db="EMBL/GenBank/DDBJ databases">
        <title>Genome Sequences of Two African Swine Fever Virus Genotype II Isolates from wild boar in China.</title>
        <authorList>
            <person name="Ren Z."/>
            <person name="Guo H."/>
            <person name="Tu C."/>
        </authorList>
    </citation>
    <scope>NUCLEOTIDE SEQUENCE</scope>
    <source>
        <strain evidence="7">CN/2019/InnerMongolia-AES01</strain>
    </source>
</reference>
<organism evidence="3">
    <name type="scientific">African swine fever virus</name>
    <name type="common">ASFV</name>
    <dbReference type="NCBI Taxonomy" id="10497"/>
    <lineage>
        <taxon>Viruses</taxon>
        <taxon>Varidnaviria</taxon>
        <taxon>Bamfordvirae</taxon>
        <taxon>Nucleocytoviricota</taxon>
        <taxon>Pokkesviricetes</taxon>
        <taxon>Asfuvirales</taxon>
        <taxon>Asfarviridae</taxon>
        <taxon>Asfivirus</taxon>
        <taxon>Asfivirus haemorrhagiae</taxon>
    </lineage>
</organism>
<dbReference type="EMBL" id="FR682468">
    <property type="protein sequence ID" value="CAD2068528.1"/>
    <property type="molecule type" value="Genomic_DNA"/>
</dbReference>
<evidence type="ECO:0000313" key="7">
    <source>
        <dbReference type="EMBL" id="QIA61577.1"/>
    </source>
</evidence>
<evidence type="ECO:0000313" key="5">
    <source>
        <dbReference type="EMBL" id="CAD2068334.1"/>
    </source>
</evidence>
<dbReference type="EMBL" id="LR899193">
    <property type="protein sequence ID" value="CAD7112488.1"/>
    <property type="molecule type" value="Genomic_DNA"/>
</dbReference>
<dbReference type="EMBL" id="MT459800">
    <property type="protein sequence ID" value="QPB67688.1"/>
    <property type="molecule type" value="Genomic_DNA"/>
</dbReference>
<gene>
    <name evidence="3" type="primary">DP60R</name>
    <name evidence="5" type="synonym">DP60R CDS</name>
    <name evidence="3" type="ORF">ASFV-Georgia_4-188</name>
</gene>
<organismHost>
    <name type="scientific">Sus scrofa</name>
    <name type="common">Pig</name>
    <dbReference type="NCBI Taxonomy" id="9823"/>
</organismHost>
<feature type="transmembrane region" description="Helical" evidence="1">
    <location>
        <begin position="12"/>
        <end position="32"/>
    </location>
</feature>
<dbReference type="EMBL" id="LR899193">
    <property type="protein sequence ID" value="CAD7112677.1"/>
    <property type="molecule type" value="Genomic_DNA"/>
</dbReference>
<evidence type="ECO:0000313" key="6">
    <source>
        <dbReference type="EMBL" id="CAD7112488.1"/>
    </source>
</evidence>
<keyword evidence="1" id="KW-0812">Transmembrane</keyword>
<evidence type="ECO:0000313" key="14">
    <source>
        <dbReference type="Proteomes" id="UP000594604"/>
    </source>
</evidence>
<evidence type="ECO:0000313" key="4">
    <source>
        <dbReference type="EMBL" id="AZP54298.1"/>
    </source>
</evidence>
<dbReference type="EMBL" id="FR682468">
    <property type="protein sequence ID" value="CAD2068334.1"/>
    <property type="molecule type" value="Genomic_DNA"/>
</dbReference>
<evidence type="ECO:0000313" key="2">
    <source>
        <dbReference type="EMBL" id="AYW34132.1"/>
    </source>
</evidence>
<reference evidence="3" key="2">
    <citation type="journal article" date="2018" name="Virol. J.">
        <title>Intra-epidemic genome variation in highly pathogenic African swine fever virus (ASFV) from the country of Georgia.</title>
        <authorList>
            <person name="Farlow J."/>
            <person name="Donduashvili M."/>
            <person name="Kokhreidze M."/>
            <person name="Kotorashvili A."/>
            <person name="Vepkhvadze N.G."/>
            <person name="Kotaria N."/>
            <person name="Gulbani A."/>
        </authorList>
    </citation>
    <scope>NUCLEOTIDE SEQUENCE</scope>
    <source>
        <strain evidence="3">Georgia 2008/1</strain>
        <strain evidence="4">Georgia 2008/2</strain>
    </source>
</reference>
<dbReference type="Proteomes" id="UP000327056">
    <property type="component" value="Segment"/>
</dbReference>
<organismHost>
    <name type="scientific">Potamochoerus larvatus</name>
    <name type="common">Bushpig</name>
    <dbReference type="NCBI Taxonomy" id="273792"/>
</organismHost>
<reference evidence="2" key="3">
    <citation type="journal article" date="2019" name="Transbound. Emerg. Dis.">
        <title>Genome comparison of African swine fever virus China/2018/AnhuiXCGQ strain and related European p72 Genotype II strains.</title>
        <authorList>
            <person name="Bao J."/>
            <person name="Wang Q."/>
            <person name="Lin P."/>
            <person name="Liu C."/>
            <person name="Li L."/>
            <person name="Wu X."/>
            <person name="Chi T."/>
            <person name="Xu T."/>
            <person name="Ge S."/>
            <person name="Liu Y."/>
            <person name="Li J."/>
            <person name="Wang S."/>
            <person name="Qu H."/>
            <person name="Jin T."/>
            <person name="Wang Z."/>
        </authorList>
    </citation>
    <scope>NUCLEOTIDE SEQUENCE [LARGE SCALE GENOMIC DNA]</scope>
    <source>
        <strain evidence="2">China/2018/AnhuiXCGQ</strain>
    </source>
</reference>
<dbReference type="Proteomes" id="UP000290386">
    <property type="component" value="Segment"/>
</dbReference>
<evidence type="ECO:0000313" key="13">
    <source>
        <dbReference type="Proteomes" id="UP000510925"/>
    </source>
</evidence>
<dbReference type="EMBL" id="LR722600">
    <property type="protein sequence ID" value="VVW94336.1"/>
    <property type="molecule type" value="Genomic_DNA"/>
</dbReference>
<protein>
    <submittedName>
        <fullName evidence="3 5">DP60R</fullName>
    </submittedName>
    <submittedName>
        <fullName evidence="8">DP60R protein</fullName>
    </submittedName>
</protein>
<dbReference type="Proteomes" id="UP000594604">
    <property type="component" value="Segment"/>
</dbReference>
<reference evidence="9 14" key="6">
    <citation type="submission" date="2020-05" db="EMBL/GenBank/DDBJ databases">
        <title>Comparative Analysis of Full Genome Sequences of African Swine Fever Virus isolates in Russia in 2019.</title>
        <authorList>
            <person name="Mazloum A."/>
            <person name="Vlasova N.N."/>
        </authorList>
    </citation>
    <scope>NUCLEOTIDE SEQUENCE [LARGE SCALE GENOMIC DNA]</scope>
    <source>
        <strain evidence="9">ASFV/Kabardino-Balkaria 19/WB-964</strain>
    </source>
</reference>
<reference evidence="8 13" key="7">
    <citation type="submission" date="2020-05" db="EMBL/GenBank/DDBJ databases">
        <authorList>
            <person name="Zhang G."/>
            <person name="Li S."/>
            <person name="Lu G."/>
            <person name="Wang H."/>
            <person name="Zhou P."/>
            <person name="Ou J."/>
            <person name="Ji J."/>
            <person name="Ren Z."/>
            <person name="Cai S."/>
        </authorList>
    </citation>
    <scope>NUCLEOTIDE SEQUENCE [LARGE SCALE GENOMIC DNA]</scope>
    <source>
        <strain evidence="8">GZ201801</strain>
    </source>
</reference>
<proteinExistence type="predicted"/>
<evidence type="ECO:0000313" key="9">
    <source>
        <dbReference type="EMBL" id="QPB67688.1"/>
    </source>
</evidence>
<dbReference type="Proteomes" id="UP000678137">
    <property type="component" value="Segment"/>
</dbReference>
<dbReference type="Proteomes" id="UP000510925">
    <property type="component" value="Segment"/>
</dbReference>
<keyword evidence="1" id="KW-0472">Membrane</keyword>
<keyword evidence="1" id="KW-1133">Transmembrane helix</keyword>
<dbReference type="Proteomes" id="UP000345145">
    <property type="component" value="Segment"/>
</dbReference>
<reference evidence="7" key="5">
    <citation type="submission" date="2019-05" db="EMBL/GenBank/DDBJ databases">
        <title>Nanopore Sequencing as a Rapidly Deployable African swine fever Outbreak Tool.</title>
        <authorList>
            <person name="Ren Z."/>
            <person name="Guo H."/>
            <person name="Tu C."/>
            <person name="Yan X."/>
            <person name="He B."/>
        </authorList>
    </citation>
    <scope>NUCLEOTIDE SEQUENCE</scope>
    <source>
        <strain evidence="7">CN/2019/InnerMongolia-AES01</strain>
    </source>
</reference>
<evidence type="ECO:0000313" key="10">
    <source>
        <dbReference type="EMBL" id="QUQ60626.1"/>
    </source>
</evidence>
<dbReference type="Proteomes" id="UP000595256">
    <property type="component" value="Segment"/>
</dbReference>
<reference evidence="5" key="8">
    <citation type="submission" date="2020-05" db="EMBL/GenBank/DDBJ databases">
        <authorList>
            <consortium name="IVD NGS Lab"/>
        </authorList>
    </citation>
    <scope>NUCLEOTIDE SEQUENCE</scope>
    <source>
        <strain evidence="11">ASFV CzechRepublic 2017/1</strain>
        <strain evidence="5">ASFV Georgia 2007/1</strain>
        <strain evidence="6">ASFV Germany 2020/1</strain>
    </source>
</reference>
<organismHost>
    <name type="scientific">Ornithodoros moubata</name>
    <name type="common">Soft tick</name>
    <name type="synonym">Argasid tick</name>
    <dbReference type="NCBI Taxonomy" id="6938"/>
</organismHost>
<dbReference type="EMBL" id="MK940252">
    <property type="protein sequence ID" value="QIA61577.1"/>
    <property type="molecule type" value="Genomic_DNA"/>
</dbReference>
<organismHost>
    <name type="scientific">Ornithodoros</name>
    <name type="common">relapsing fever ticks</name>
    <dbReference type="NCBI Taxonomy" id="6937"/>
</organismHost>
<evidence type="ECO:0000256" key="1">
    <source>
        <dbReference type="SAM" id="Phobius"/>
    </source>
</evidence>
<dbReference type="EMBL" id="MH910496">
    <property type="protein sequence ID" value="AZP54298.1"/>
    <property type="molecule type" value="Genomic_DNA"/>
</dbReference>
<dbReference type="EMBL" id="MW306192">
    <property type="protein sequence ID" value="QUQ60626.1"/>
    <property type="molecule type" value="Genomic_DNA"/>
</dbReference>
<evidence type="ECO:0000313" key="3">
    <source>
        <dbReference type="EMBL" id="AZP54118.1"/>
    </source>
</evidence>
<dbReference type="EMBL" id="MT496893">
    <property type="protein sequence ID" value="QLF78689.1"/>
    <property type="molecule type" value="Genomic_DNA"/>
</dbReference>
<organismHost>
    <name type="scientific">Phacochoerus africanus</name>
    <name type="common">Warthog</name>
    <dbReference type="NCBI Taxonomy" id="41426"/>
</organismHost>
<dbReference type="Proteomes" id="UP000141072">
    <property type="component" value="Segment"/>
</dbReference>
<name>A0A3Q9CZD8_ASF</name>
<dbReference type="EMBL" id="MK128995">
    <property type="protein sequence ID" value="AYW34132.1"/>
    <property type="molecule type" value="Genomic_DNA"/>
</dbReference>
<evidence type="ECO:0000313" key="8">
    <source>
        <dbReference type="EMBL" id="QLF78689.1"/>
    </source>
</evidence>